<keyword evidence="2" id="KW-1185">Reference proteome</keyword>
<evidence type="ECO:0000313" key="2">
    <source>
        <dbReference type="Proteomes" id="UP000054560"/>
    </source>
</evidence>
<dbReference type="GeneID" id="25909569"/>
<dbReference type="AlphaFoldDB" id="A0A0L0FNY0"/>
<reference evidence="1 2" key="1">
    <citation type="submission" date="2011-02" db="EMBL/GenBank/DDBJ databases">
        <title>The Genome Sequence of Sphaeroforma arctica JP610.</title>
        <authorList>
            <consortium name="The Broad Institute Genome Sequencing Platform"/>
            <person name="Russ C."/>
            <person name="Cuomo C."/>
            <person name="Young S.K."/>
            <person name="Zeng Q."/>
            <person name="Gargeya S."/>
            <person name="Alvarado L."/>
            <person name="Berlin A."/>
            <person name="Chapman S.B."/>
            <person name="Chen Z."/>
            <person name="Freedman E."/>
            <person name="Gellesch M."/>
            <person name="Goldberg J."/>
            <person name="Griggs A."/>
            <person name="Gujja S."/>
            <person name="Heilman E."/>
            <person name="Heiman D."/>
            <person name="Howarth C."/>
            <person name="Mehta T."/>
            <person name="Neiman D."/>
            <person name="Pearson M."/>
            <person name="Roberts A."/>
            <person name="Saif S."/>
            <person name="Shea T."/>
            <person name="Shenoy N."/>
            <person name="Sisk P."/>
            <person name="Stolte C."/>
            <person name="Sykes S."/>
            <person name="White J."/>
            <person name="Yandava C."/>
            <person name="Burger G."/>
            <person name="Gray M.W."/>
            <person name="Holland P.W.H."/>
            <person name="King N."/>
            <person name="Lang F.B.F."/>
            <person name="Roger A.J."/>
            <person name="Ruiz-Trillo I."/>
            <person name="Haas B."/>
            <person name="Nusbaum C."/>
            <person name="Birren B."/>
        </authorList>
    </citation>
    <scope>NUCLEOTIDE SEQUENCE [LARGE SCALE GENOMIC DNA]</scope>
    <source>
        <strain evidence="1 2">JP610</strain>
    </source>
</reference>
<dbReference type="RefSeq" id="XP_014152409.1">
    <property type="nucleotide sequence ID" value="XM_014296934.1"/>
</dbReference>
<dbReference type="EMBL" id="KQ242477">
    <property type="protein sequence ID" value="KNC78507.1"/>
    <property type="molecule type" value="Genomic_DNA"/>
</dbReference>
<proteinExistence type="predicted"/>
<organism evidence="1 2">
    <name type="scientific">Sphaeroforma arctica JP610</name>
    <dbReference type="NCBI Taxonomy" id="667725"/>
    <lineage>
        <taxon>Eukaryota</taxon>
        <taxon>Ichthyosporea</taxon>
        <taxon>Ichthyophonida</taxon>
        <taxon>Sphaeroforma</taxon>
    </lineage>
</organism>
<dbReference type="Proteomes" id="UP000054560">
    <property type="component" value="Unassembled WGS sequence"/>
</dbReference>
<protein>
    <submittedName>
        <fullName evidence="1">Uncharacterized protein</fullName>
    </submittedName>
</protein>
<accession>A0A0L0FNY0</accession>
<evidence type="ECO:0000313" key="1">
    <source>
        <dbReference type="EMBL" id="KNC78507.1"/>
    </source>
</evidence>
<gene>
    <name evidence="1" type="ORF">SARC_09065</name>
</gene>
<name>A0A0L0FNY0_9EUKA</name>
<sequence>MEEGLTLQHQFWLECPAYSNVQDANNHLESIQRILEEFHINRDTVSGTIINIVTHLALMRSQYFTTREQKFLTLTFVSYKAQYADLGADHNTIASQPATTHLSHNSLKHNKLY</sequence>